<feature type="domain" description="Reverse transcriptase" evidence="1">
    <location>
        <begin position="508"/>
        <end position="777"/>
    </location>
</feature>
<dbReference type="SUPFAM" id="SSF56219">
    <property type="entry name" value="DNase I-like"/>
    <property type="match status" value="1"/>
</dbReference>
<dbReference type="Proteomes" id="UP000494165">
    <property type="component" value="Unassembled WGS sequence"/>
</dbReference>
<dbReference type="PANTHER" id="PTHR33395:SF22">
    <property type="entry name" value="REVERSE TRANSCRIPTASE DOMAIN-CONTAINING PROTEIN"/>
    <property type="match status" value="1"/>
</dbReference>
<dbReference type="GO" id="GO:0071897">
    <property type="term" value="P:DNA biosynthetic process"/>
    <property type="evidence" value="ECO:0007669"/>
    <property type="project" value="UniProtKB-ARBA"/>
</dbReference>
<dbReference type="Pfam" id="PF03372">
    <property type="entry name" value="Exo_endo_phos"/>
    <property type="match status" value="1"/>
</dbReference>
<gene>
    <name evidence="2" type="ORF">CLODIP_2_CD15207</name>
</gene>
<evidence type="ECO:0000313" key="2">
    <source>
        <dbReference type="EMBL" id="CAB3388478.1"/>
    </source>
</evidence>
<dbReference type="OrthoDB" id="414730at2759"/>
<dbReference type="InterPro" id="IPR036691">
    <property type="entry name" value="Endo/exonu/phosph_ase_sf"/>
</dbReference>
<proteinExistence type="predicted"/>
<dbReference type="AlphaFoldDB" id="A0A8S1E6X8"/>
<reference evidence="2 3" key="1">
    <citation type="submission" date="2020-04" db="EMBL/GenBank/DDBJ databases">
        <authorList>
            <person name="Alioto T."/>
            <person name="Alioto T."/>
            <person name="Gomez Garrido J."/>
        </authorList>
    </citation>
    <scope>NUCLEOTIDE SEQUENCE [LARGE SCALE GENOMIC DNA]</scope>
</reference>
<dbReference type="PANTHER" id="PTHR33395">
    <property type="entry name" value="TRANSCRIPTASE, PUTATIVE-RELATED-RELATED"/>
    <property type="match status" value="1"/>
</dbReference>
<dbReference type="Gene3D" id="3.60.10.10">
    <property type="entry name" value="Endonuclease/exonuclease/phosphatase"/>
    <property type="match status" value="1"/>
</dbReference>
<dbReference type="Pfam" id="PF00078">
    <property type="entry name" value="RVT_1"/>
    <property type="match status" value="1"/>
</dbReference>
<accession>A0A8S1E6X8</accession>
<dbReference type="InterPro" id="IPR000477">
    <property type="entry name" value="RT_dom"/>
</dbReference>
<dbReference type="GO" id="GO:0003824">
    <property type="term" value="F:catalytic activity"/>
    <property type="evidence" value="ECO:0007669"/>
    <property type="project" value="InterPro"/>
</dbReference>
<organism evidence="2 3">
    <name type="scientific">Cloeon dipterum</name>
    <dbReference type="NCBI Taxonomy" id="197152"/>
    <lineage>
        <taxon>Eukaryota</taxon>
        <taxon>Metazoa</taxon>
        <taxon>Ecdysozoa</taxon>
        <taxon>Arthropoda</taxon>
        <taxon>Hexapoda</taxon>
        <taxon>Insecta</taxon>
        <taxon>Pterygota</taxon>
        <taxon>Palaeoptera</taxon>
        <taxon>Ephemeroptera</taxon>
        <taxon>Pisciforma</taxon>
        <taxon>Baetidae</taxon>
        <taxon>Cloeon</taxon>
    </lineage>
</organism>
<dbReference type="EMBL" id="CADEPI010000790">
    <property type="protein sequence ID" value="CAB3388478.1"/>
    <property type="molecule type" value="Genomic_DNA"/>
</dbReference>
<dbReference type="PROSITE" id="PS50878">
    <property type="entry name" value="RT_POL"/>
    <property type="match status" value="1"/>
</dbReference>
<keyword evidence="3" id="KW-1185">Reference proteome</keyword>
<sequence>MNDSFWSLPPPPPSPPTVRILPRKVDKSAVTFICFNARSLKDRKKTADVLALLTTHEADVCAISETWLSPDVHNQEVLPRDYVVLRKDRLGGCRPAGGVALAIRPHLQPKRLQELEGRAEIVWAQIKANSLRFLVGSAYRRPNADTAYNSALLESIELAAAEQQNFDGCFLMGDFNIDVCWQTEPPRARAAPADEFLSAFTTMALTQHIKTPTRTTDRSENILDLFLSDIPELVAAASVVCGVSDHDALSVTLSVSSFRPITAPCELFDFRRANWNAMNDVLQGRLRPVLQKTDVLEAWESWKKTVLECAEEYIPKRRVGGKRKTLLPWMSAGLKKLIKIRDDLFRAWLGNKTADTRECFVSARRSVQKALRAARDNWLWKLGKGPSGSREIWRYINSKTKVSTNTVNFESQGKSVSEPREVAAGFSAVFQSNFSRAGNIFPLMRRLTPCVNSTTTKLCELVCSSAEVHNRLQQIKVNAAAGPGGLPAPLLKYCAATLAPSLAHIFNKSLESGELPADWKTAAVTPIFKDGEKNKMQNYRPISVTSLVGKTLERIVRDKTLEYLEKENVIPSCQHGFRAKRSCTTLLTGTVDSWTAILDATSGAHIHAVFLDWSKAFDKVPHPRLLSKLQHYGIDGQLLKWYENFLVGRTQFVRFHGASSEPSEVASGVVQGSVLGPLLFKIFVADLPEMVKNSTLIQYADDATVLNKITSQEDADDLQEDLCNIDIWCANNGMILNAKKCKVMDITHARVPLQYEYTLGDSVLEYVDKELLLGVHISSDLRWHAHTEIVRAKAAQTLSFAARNLRGCTPRVKRVAYLTLVRPVMAYGLPAWHPKTQDNINRLERVQKRAVHFIYGRNPPPVREQNIMPFPMLLKYNDLNFFKKCECGETDFNARARIIQGRVLRGDDGLHPRLQPPPTRTVFGQRAFSFRVVEPWNDLPPVLKDSTATQFPALLKQQLWSEFQSVL</sequence>
<protein>
    <recommendedName>
        <fullName evidence="1">Reverse transcriptase domain-containing protein</fullName>
    </recommendedName>
</protein>
<dbReference type="InterPro" id="IPR005135">
    <property type="entry name" value="Endo/exonuclease/phosphatase"/>
</dbReference>
<evidence type="ECO:0000313" key="3">
    <source>
        <dbReference type="Proteomes" id="UP000494165"/>
    </source>
</evidence>
<dbReference type="SUPFAM" id="SSF56672">
    <property type="entry name" value="DNA/RNA polymerases"/>
    <property type="match status" value="1"/>
</dbReference>
<comment type="caution">
    <text evidence="2">The sequence shown here is derived from an EMBL/GenBank/DDBJ whole genome shotgun (WGS) entry which is preliminary data.</text>
</comment>
<name>A0A8S1E6X8_9INSE</name>
<evidence type="ECO:0000259" key="1">
    <source>
        <dbReference type="PROSITE" id="PS50878"/>
    </source>
</evidence>
<dbReference type="CDD" id="cd01650">
    <property type="entry name" value="RT_nLTR_like"/>
    <property type="match status" value="1"/>
</dbReference>
<dbReference type="InterPro" id="IPR043502">
    <property type="entry name" value="DNA/RNA_pol_sf"/>
</dbReference>